<gene>
    <name evidence="2" type="ORF">ENS56_05940</name>
</gene>
<feature type="transmembrane region" description="Helical" evidence="1">
    <location>
        <begin position="302"/>
        <end position="322"/>
    </location>
</feature>
<keyword evidence="1" id="KW-0472">Membrane</keyword>
<name>A0A832DF76_9BACT</name>
<dbReference type="EMBL" id="DSVI01000007">
    <property type="protein sequence ID" value="HGT47554.1"/>
    <property type="molecule type" value="Genomic_DNA"/>
</dbReference>
<keyword evidence="1" id="KW-0812">Transmembrane</keyword>
<keyword evidence="1" id="KW-1133">Transmembrane helix</keyword>
<dbReference type="PANTHER" id="PTHR16214">
    <property type="entry name" value="TRANSMEMBRANE PROTEIN 260"/>
    <property type="match status" value="1"/>
</dbReference>
<feature type="transmembrane region" description="Helical" evidence="1">
    <location>
        <begin position="381"/>
        <end position="399"/>
    </location>
</feature>
<organism evidence="2">
    <name type="scientific">Ignavibacterium album</name>
    <dbReference type="NCBI Taxonomy" id="591197"/>
    <lineage>
        <taxon>Bacteria</taxon>
        <taxon>Pseudomonadati</taxon>
        <taxon>Ignavibacteriota</taxon>
        <taxon>Ignavibacteria</taxon>
        <taxon>Ignavibacteriales</taxon>
        <taxon>Ignavibacteriaceae</taxon>
        <taxon>Ignavibacterium</taxon>
    </lineage>
</organism>
<reference evidence="2" key="1">
    <citation type="journal article" date="2020" name="mSystems">
        <title>Genome- and Community-Level Interaction Insights into Carbon Utilization and Element Cycling Functions of Hydrothermarchaeota in Hydrothermal Sediment.</title>
        <authorList>
            <person name="Zhou Z."/>
            <person name="Liu Y."/>
            <person name="Xu W."/>
            <person name="Pan J."/>
            <person name="Luo Z.H."/>
            <person name="Li M."/>
        </authorList>
    </citation>
    <scope>NUCLEOTIDE SEQUENCE [LARGE SCALE GENOMIC DNA]</scope>
    <source>
        <strain evidence="2">SpSt-500</strain>
    </source>
</reference>
<feature type="transmembrane region" description="Helical" evidence="1">
    <location>
        <begin position="49"/>
        <end position="67"/>
    </location>
</feature>
<feature type="transmembrane region" description="Helical" evidence="1">
    <location>
        <begin position="327"/>
        <end position="344"/>
    </location>
</feature>
<feature type="transmembrane region" description="Helical" evidence="1">
    <location>
        <begin position="189"/>
        <end position="219"/>
    </location>
</feature>
<dbReference type="Pfam" id="PF11028">
    <property type="entry name" value="TMEM260-like"/>
    <property type="match status" value="1"/>
</dbReference>
<proteinExistence type="predicted"/>
<dbReference type="InterPro" id="IPR021280">
    <property type="entry name" value="TMEM260-like"/>
</dbReference>
<feature type="transmembrane region" description="Helical" evidence="1">
    <location>
        <begin position="157"/>
        <end position="177"/>
    </location>
</feature>
<dbReference type="InterPro" id="IPR052724">
    <property type="entry name" value="GT117_domain-containing"/>
</dbReference>
<sequence>MISAKKYFSVIVSVFVFIIYLFTLAPSVIQIDSGELAAVQATLGIAHPTGYPLFTVAGYLFSLLPLPFTKIYQLNLLAAIYCSAAAGIFSYTAKYLLDNLRVFQIIKTVKQKKKDKTKKENVHFEPEENLKIIFSVLTALTLALSKTFWFQSTSVEVYSLHLLLISLIILFLLKSFIEQPNSSAMYKNQWMIFAFVLALGFSNHMTTLLILPGTAYLYFTKEKFNSQSFKNLFKMIILFLITLVINYSYLPIRASQNPQLNWGNPVDLERILRHISGFQYQVWLFSSTEAAKKQLQYFISNLPAEFFIALFVAVIGLIYSFFISRKFFLYNIITFFVTVFYSINYDINDIDSYFLLAYISIAFFVLFGMIKIYQLLINNKINQWIIFLILLLFPVSQFIKNFNEVNQSKTFVYENYTKALMNSVSDNSLVLSYQWDFFISASYYFQYVENFKPQIAIVDKELLRRSWYYNQLERNYPGLLSGLRTEVNLFLDALKPFERNENYNASLLENLYRRIMMNLVATNFDKREIYIAPELFDNEMQRGEFSLPEGYKLVPHLFLFKVVNTDDYVEAPLPDFKLNFSERKDKYQTSLSSFVGLMLVRRAYYEVQFNQVERAKIYLKKVAEEFPETQIPQQLRSLVLD</sequence>
<evidence type="ECO:0000256" key="1">
    <source>
        <dbReference type="SAM" id="Phobius"/>
    </source>
</evidence>
<dbReference type="AlphaFoldDB" id="A0A832DF76"/>
<feature type="transmembrane region" description="Helical" evidence="1">
    <location>
        <begin position="231"/>
        <end position="250"/>
    </location>
</feature>
<feature type="transmembrane region" description="Helical" evidence="1">
    <location>
        <begin position="7"/>
        <end position="29"/>
    </location>
</feature>
<feature type="transmembrane region" description="Helical" evidence="1">
    <location>
        <begin position="132"/>
        <end position="150"/>
    </location>
</feature>
<feature type="transmembrane region" description="Helical" evidence="1">
    <location>
        <begin position="350"/>
        <end position="369"/>
    </location>
</feature>
<feature type="transmembrane region" description="Helical" evidence="1">
    <location>
        <begin position="74"/>
        <end position="93"/>
    </location>
</feature>
<comment type="caution">
    <text evidence="2">The sequence shown here is derived from an EMBL/GenBank/DDBJ whole genome shotgun (WGS) entry which is preliminary data.</text>
</comment>
<evidence type="ECO:0000313" key="2">
    <source>
        <dbReference type="EMBL" id="HGT47554.1"/>
    </source>
</evidence>
<accession>A0A832DF76</accession>
<protein>
    <submittedName>
        <fullName evidence="2">DUF2723 domain-containing protein</fullName>
    </submittedName>
</protein>
<dbReference type="PANTHER" id="PTHR16214:SF3">
    <property type="entry name" value="TRANSMEMBRANE PROTEIN 260"/>
    <property type="match status" value="1"/>
</dbReference>